<dbReference type="SUPFAM" id="SSF53850">
    <property type="entry name" value="Periplasmic binding protein-like II"/>
    <property type="match status" value="1"/>
</dbReference>
<comment type="caution">
    <text evidence="1">The sequence shown here is derived from an EMBL/GenBank/DDBJ whole genome shotgun (WGS) entry which is preliminary data.</text>
</comment>
<dbReference type="PROSITE" id="PS51257">
    <property type="entry name" value="PROKAR_LIPOPROTEIN"/>
    <property type="match status" value="1"/>
</dbReference>
<dbReference type="PIRSF" id="PIRSF027386">
    <property type="entry name" value="UCP027386_ABC_sbc_TM0202"/>
    <property type="match status" value="1"/>
</dbReference>
<dbReference type="OrthoDB" id="9814375at2"/>
<gene>
    <name evidence="1" type="ORF">BHU72_11605</name>
</gene>
<dbReference type="Gene3D" id="3.40.190.10">
    <property type="entry name" value="Periplasmic binding protein-like II"/>
    <property type="match status" value="2"/>
</dbReference>
<dbReference type="EMBL" id="MJAT01000006">
    <property type="protein sequence ID" value="OEH86177.1"/>
    <property type="molecule type" value="Genomic_DNA"/>
</dbReference>
<reference evidence="1 2" key="1">
    <citation type="submission" date="2016-09" db="EMBL/GenBank/DDBJ databases">
        <title>Desulfuribacillus arsenicus sp. nov., an obligately anaerobic, dissimilatory arsenic- and antimonate-reducing bacterium isolated from anoxic sediments.</title>
        <authorList>
            <person name="Abin C.A."/>
            <person name="Hollibaugh J.T."/>
        </authorList>
    </citation>
    <scope>NUCLEOTIDE SEQUENCE [LARGE SCALE GENOMIC DNA]</scope>
    <source>
        <strain evidence="1 2">MLFW-2</strain>
    </source>
</reference>
<evidence type="ECO:0000313" key="2">
    <source>
        <dbReference type="Proteomes" id="UP000095255"/>
    </source>
</evidence>
<dbReference type="AlphaFoldDB" id="A0A1E5L7P0"/>
<dbReference type="PANTHER" id="PTHR30024:SF46">
    <property type="entry name" value="ABC TRANSPORTER, SUBSTRATE-BINDING LIPOPROTEIN"/>
    <property type="match status" value="1"/>
</dbReference>
<dbReference type="Proteomes" id="UP000095255">
    <property type="component" value="Unassembled WGS sequence"/>
</dbReference>
<evidence type="ECO:0008006" key="3">
    <source>
        <dbReference type="Google" id="ProtNLM"/>
    </source>
</evidence>
<keyword evidence="2" id="KW-1185">Reference proteome</keyword>
<dbReference type="PANTHER" id="PTHR30024">
    <property type="entry name" value="ALIPHATIC SULFONATES-BINDING PROTEIN-RELATED"/>
    <property type="match status" value="1"/>
</dbReference>
<evidence type="ECO:0000313" key="1">
    <source>
        <dbReference type="EMBL" id="OEH86177.1"/>
    </source>
</evidence>
<sequence>MNGERKLKITKQILSLALIMFLTMVLIACEIEEKPVSQSEDKQILRIATLKGPTGMGMVQLIENNLHGKTQLHYDITLYDSPDAMIGKIVNGEVDIAAVPSNVALLLYNRTNGAVQLAGVNTLGVLYVLENGQKIQTVEDLKGNQIGISGKGATPDFITRYILEQNGIKPDEDVQLEFKLEHADLATAMAAGDVKIAVLPQPHVTTAIAKNPQIRVALDLNQQWSSSTGGNILPMGSIVVQKSIAQSNPELIHTFLEEYNQSVTFVNEQMDLAAEWMEKHNILPKKEIARKAIPDSNIVLMKAVDAKPYLEHYYQTLFDYEPKSVGGKLADEGFYFQ</sequence>
<name>A0A1E5L7P0_9FIRM</name>
<protein>
    <recommendedName>
        <fullName evidence="3">SsuA/THI5-like domain-containing protein</fullName>
    </recommendedName>
</protein>
<proteinExistence type="predicted"/>
<organism evidence="1 2">
    <name type="scientific">Desulfuribacillus stibiiarsenatis</name>
    <dbReference type="NCBI Taxonomy" id="1390249"/>
    <lineage>
        <taxon>Bacteria</taxon>
        <taxon>Bacillati</taxon>
        <taxon>Bacillota</taxon>
        <taxon>Desulfuribacillia</taxon>
        <taxon>Desulfuribacillales</taxon>
        <taxon>Desulfuribacillaceae</taxon>
        <taxon>Desulfuribacillus</taxon>
    </lineage>
</organism>
<dbReference type="Pfam" id="PF12974">
    <property type="entry name" value="Phosphonate-bd"/>
    <property type="match status" value="1"/>
</dbReference>
<accession>A0A1E5L7P0</accession>
<dbReference type="InterPro" id="IPR027024">
    <property type="entry name" value="UCP027386_ABC_sbc_TM0202"/>
</dbReference>
<dbReference type="STRING" id="1390249.BHU72_11605"/>